<accession>A0A0D0C3N4</accession>
<evidence type="ECO:0000313" key="2">
    <source>
        <dbReference type="Proteomes" id="UP000053593"/>
    </source>
</evidence>
<organism evidence="1 2">
    <name type="scientific">Collybiopsis luxurians FD-317 M1</name>
    <dbReference type="NCBI Taxonomy" id="944289"/>
    <lineage>
        <taxon>Eukaryota</taxon>
        <taxon>Fungi</taxon>
        <taxon>Dikarya</taxon>
        <taxon>Basidiomycota</taxon>
        <taxon>Agaricomycotina</taxon>
        <taxon>Agaricomycetes</taxon>
        <taxon>Agaricomycetidae</taxon>
        <taxon>Agaricales</taxon>
        <taxon>Marasmiineae</taxon>
        <taxon>Omphalotaceae</taxon>
        <taxon>Collybiopsis</taxon>
        <taxon>Collybiopsis luxurians</taxon>
    </lineage>
</organism>
<dbReference type="Proteomes" id="UP000053593">
    <property type="component" value="Unassembled WGS sequence"/>
</dbReference>
<dbReference type="HOGENOM" id="CLU_1806374_0_0_1"/>
<keyword evidence="2" id="KW-1185">Reference proteome</keyword>
<protein>
    <submittedName>
        <fullName evidence="1">Uncharacterized protein</fullName>
    </submittedName>
</protein>
<name>A0A0D0C3N4_9AGAR</name>
<gene>
    <name evidence="1" type="ORF">GYMLUDRAFT_777722</name>
</gene>
<evidence type="ECO:0000313" key="1">
    <source>
        <dbReference type="EMBL" id="KIK56974.1"/>
    </source>
</evidence>
<dbReference type="EMBL" id="KN834794">
    <property type="protein sequence ID" value="KIK56974.1"/>
    <property type="molecule type" value="Genomic_DNA"/>
</dbReference>
<sequence length="144" mass="16918">MTSRYAVTYILSDSALQTMKTFTSSRAARADSKVSFSSLINTSSIIYQHKSQLISFHRFLSSKIRHEHRRQGQQQSRVTSYKFMLSTGKGEFWECRYHSVDCRRLISSQKLRPRHDLHSLFRQWNCDWDIAAVKRSQLRVEGIV</sequence>
<proteinExistence type="predicted"/>
<reference evidence="1 2" key="1">
    <citation type="submission" date="2014-04" db="EMBL/GenBank/DDBJ databases">
        <title>Evolutionary Origins and Diversification of the Mycorrhizal Mutualists.</title>
        <authorList>
            <consortium name="DOE Joint Genome Institute"/>
            <consortium name="Mycorrhizal Genomics Consortium"/>
            <person name="Kohler A."/>
            <person name="Kuo A."/>
            <person name="Nagy L.G."/>
            <person name="Floudas D."/>
            <person name="Copeland A."/>
            <person name="Barry K.W."/>
            <person name="Cichocki N."/>
            <person name="Veneault-Fourrey C."/>
            <person name="LaButti K."/>
            <person name="Lindquist E.A."/>
            <person name="Lipzen A."/>
            <person name="Lundell T."/>
            <person name="Morin E."/>
            <person name="Murat C."/>
            <person name="Riley R."/>
            <person name="Ohm R."/>
            <person name="Sun H."/>
            <person name="Tunlid A."/>
            <person name="Henrissat B."/>
            <person name="Grigoriev I.V."/>
            <person name="Hibbett D.S."/>
            <person name="Martin F."/>
        </authorList>
    </citation>
    <scope>NUCLEOTIDE SEQUENCE [LARGE SCALE GENOMIC DNA]</scope>
    <source>
        <strain evidence="1 2">FD-317 M1</strain>
    </source>
</reference>
<dbReference type="AlphaFoldDB" id="A0A0D0C3N4"/>